<feature type="transmembrane region" description="Helical" evidence="1">
    <location>
        <begin position="284"/>
        <end position="303"/>
    </location>
</feature>
<feature type="transmembrane region" description="Helical" evidence="1">
    <location>
        <begin position="433"/>
        <end position="464"/>
    </location>
</feature>
<comment type="caution">
    <text evidence="2">The sequence shown here is derived from an EMBL/GenBank/DDBJ whole genome shotgun (WGS) entry which is preliminary data.</text>
</comment>
<dbReference type="Proteomes" id="UP000523007">
    <property type="component" value="Unassembled WGS sequence"/>
</dbReference>
<feature type="transmembrane region" description="Helical" evidence="1">
    <location>
        <begin position="341"/>
        <end position="362"/>
    </location>
</feature>
<keyword evidence="3" id="KW-1185">Reference proteome</keyword>
<dbReference type="AlphaFoldDB" id="A0A7W7W406"/>
<evidence type="ECO:0000256" key="1">
    <source>
        <dbReference type="SAM" id="Phobius"/>
    </source>
</evidence>
<keyword evidence="1" id="KW-0812">Transmembrane</keyword>
<dbReference type="EMBL" id="JACHJT010000001">
    <property type="protein sequence ID" value="MBB4933301.1"/>
    <property type="molecule type" value="Genomic_DNA"/>
</dbReference>
<name>A0A7W7W406_9ACTN</name>
<evidence type="ECO:0000313" key="3">
    <source>
        <dbReference type="Proteomes" id="UP000523007"/>
    </source>
</evidence>
<feature type="transmembrane region" description="Helical" evidence="1">
    <location>
        <begin position="484"/>
        <end position="505"/>
    </location>
</feature>
<sequence length="523" mass="55887">MAELFTRLSGGVAASATPVRDSPPYDPGVVLRRLDTPLRRLWALDSPKRDGSLGRDTAEVEAAIDELCRHLADNGDGASSGRRIDDERAEWQIRELVQAPQALLERSVALDQEGSAREHWARACLAAEAVWRHLAAAGQEHPGLRRLRPLGARMRFLLLAEPFRYRGTGLAPWTPSPLDADYGAAHGAVGVVFGSGTEYVLVERVRAARQEWLAYLDAYQSHPVLAQAPPGDVEVELRELAAARGYRSGPLVLSPNSLDRLDRPGGGDLAAAREVVERHLLPRFRIGAVALLAFAPVAVRGVGRVAVLRRCGERLRYALAALSVVGVVAALWLAFVTRDFPAAAVVGALVYTAIGAGTVLFGTLWSAPWLLRVPAATAVGLVPLIAFPDWWQHVRIDWPLPPVQWAPLAVPVVAAYGYLVVEGRNHGVGEAAALLRALGITGVAAAHAPLVCLVGMVGVAPVFTVPHGPGSLAAVWVGDSGDPIAVLLVSSGWCLAVGVFSQILWEDRPVTAPLAHLRWRADG</sequence>
<feature type="transmembrane region" description="Helical" evidence="1">
    <location>
        <begin position="369"/>
        <end position="391"/>
    </location>
</feature>
<evidence type="ECO:0000313" key="2">
    <source>
        <dbReference type="EMBL" id="MBB4933301.1"/>
    </source>
</evidence>
<protein>
    <submittedName>
        <fullName evidence="2">Uncharacterized protein</fullName>
    </submittedName>
</protein>
<dbReference type="RefSeq" id="WP_184580930.1">
    <property type="nucleotide sequence ID" value="NZ_JACHJT010000001.1"/>
</dbReference>
<proteinExistence type="predicted"/>
<organism evidence="2 3">
    <name type="scientific">Lipingzhangella halophila</name>
    <dbReference type="NCBI Taxonomy" id="1783352"/>
    <lineage>
        <taxon>Bacteria</taxon>
        <taxon>Bacillati</taxon>
        <taxon>Actinomycetota</taxon>
        <taxon>Actinomycetes</taxon>
        <taxon>Streptosporangiales</taxon>
        <taxon>Nocardiopsidaceae</taxon>
        <taxon>Lipingzhangella</taxon>
    </lineage>
</organism>
<feature type="transmembrane region" description="Helical" evidence="1">
    <location>
        <begin position="315"/>
        <end position="335"/>
    </location>
</feature>
<gene>
    <name evidence="2" type="ORF">F4561_004121</name>
</gene>
<keyword evidence="1" id="KW-0472">Membrane</keyword>
<feature type="transmembrane region" description="Helical" evidence="1">
    <location>
        <begin position="403"/>
        <end position="421"/>
    </location>
</feature>
<keyword evidence="1" id="KW-1133">Transmembrane helix</keyword>
<reference evidence="2 3" key="1">
    <citation type="submission" date="2020-08" db="EMBL/GenBank/DDBJ databases">
        <title>Sequencing the genomes of 1000 actinobacteria strains.</title>
        <authorList>
            <person name="Klenk H.-P."/>
        </authorList>
    </citation>
    <scope>NUCLEOTIDE SEQUENCE [LARGE SCALE GENOMIC DNA]</scope>
    <source>
        <strain evidence="2 3">DSM 102030</strain>
    </source>
</reference>
<accession>A0A7W7W406</accession>